<gene>
    <name evidence="10" type="primary">ark</name>
    <name evidence="10" type="ordered locus">Nmlp_1112</name>
</gene>
<dbReference type="PANTHER" id="PTHR43304">
    <property type="entry name" value="PHYTOCHROME-LIKE PROTEIN CPH1"/>
    <property type="match status" value="1"/>
</dbReference>
<dbReference type="PROSITE" id="PS50110">
    <property type="entry name" value="RESPONSE_REGULATORY"/>
    <property type="match status" value="1"/>
</dbReference>
<dbReference type="EMBL" id="HF582854">
    <property type="protein sequence ID" value="CCQ35323.1"/>
    <property type="molecule type" value="Genomic_DNA"/>
</dbReference>
<dbReference type="eggNOG" id="arCOG02387">
    <property type="taxonomic scope" value="Archaea"/>
</dbReference>
<proteinExistence type="predicted"/>
<dbReference type="CDD" id="cd00082">
    <property type="entry name" value="HisKA"/>
    <property type="match status" value="1"/>
</dbReference>
<dbReference type="Pfam" id="PF02518">
    <property type="entry name" value="HATPase_c"/>
    <property type="match status" value="1"/>
</dbReference>
<dbReference type="Pfam" id="PF00512">
    <property type="entry name" value="HisKA"/>
    <property type="match status" value="1"/>
</dbReference>
<dbReference type="SUPFAM" id="SSF55874">
    <property type="entry name" value="ATPase domain of HSP90 chaperone/DNA topoisomerase II/histidine kinase"/>
    <property type="match status" value="1"/>
</dbReference>
<dbReference type="InterPro" id="IPR003661">
    <property type="entry name" value="HisK_dim/P_dom"/>
</dbReference>
<comment type="catalytic activity">
    <reaction evidence="1">
        <text>ATP + protein L-histidine = ADP + protein N-phospho-L-histidine.</text>
        <dbReference type="EC" id="2.7.13.3"/>
    </reaction>
</comment>
<dbReference type="Pfam" id="PF00072">
    <property type="entry name" value="Response_reg"/>
    <property type="match status" value="1"/>
</dbReference>
<dbReference type="OrthoDB" id="8127at2157"/>
<dbReference type="InterPro" id="IPR052162">
    <property type="entry name" value="Sensor_kinase/Photoreceptor"/>
</dbReference>
<dbReference type="SMART" id="SM00388">
    <property type="entry name" value="HisKA"/>
    <property type="match status" value="1"/>
</dbReference>
<dbReference type="CDD" id="cd00075">
    <property type="entry name" value="HATPase"/>
    <property type="match status" value="1"/>
</dbReference>
<dbReference type="AlphaFoldDB" id="M1XYW0"/>
<dbReference type="InterPro" id="IPR000014">
    <property type="entry name" value="PAS"/>
</dbReference>
<reference evidence="10 11" key="1">
    <citation type="journal article" date="2013" name="Genome Announc.">
        <title>Genome of the haloarchaeon Natronomonas moolapensis, a neutrophilic member of a previously haloalkaliphilic genus.</title>
        <authorList>
            <person name="Dyall-Smith M.L."/>
            <person name="Pfeiffer F."/>
            <person name="Oberwinkler T."/>
            <person name="Klee K."/>
            <person name="Rampp M."/>
            <person name="Palm P."/>
            <person name="Gross K."/>
            <person name="Schuster S.C."/>
            <person name="Oesterhelt D."/>
        </authorList>
    </citation>
    <scope>NUCLEOTIDE SEQUENCE [LARGE SCALE GENOMIC DNA]</scope>
    <source>
        <strain evidence="11">DSM 18674 / JCM 14361 / 8.8.11</strain>
    </source>
</reference>
<dbReference type="HOGENOM" id="CLU_000445_114_58_2"/>
<evidence type="ECO:0000256" key="6">
    <source>
        <dbReference type="PROSITE-ProRule" id="PRU00169"/>
    </source>
</evidence>
<dbReference type="InterPro" id="IPR035965">
    <property type="entry name" value="PAS-like_dom_sf"/>
</dbReference>
<dbReference type="SMART" id="SM00448">
    <property type="entry name" value="REC"/>
    <property type="match status" value="1"/>
</dbReference>
<dbReference type="GeneID" id="14652739"/>
<evidence type="ECO:0000259" key="9">
    <source>
        <dbReference type="PROSITE" id="PS50112"/>
    </source>
</evidence>
<keyword evidence="5 10" id="KW-0418">Kinase</keyword>
<dbReference type="InterPro" id="IPR029016">
    <property type="entry name" value="GAF-like_dom_sf"/>
</dbReference>
<name>M1XYW0_NATM8</name>
<feature type="domain" description="PAS" evidence="9">
    <location>
        <begin position="262"/>
        <end position="332"/>
    </location>
</feature>
<feature type="domain" description="PAS" evidence="9">
    <location>
        <begin position="546"/>
        <end position="619"/>
    </location>
</feature>
<dbReference type="RefSeq" id="WP_015408173.1">
    <property type="nucleotide sequence ID" value="NC_020388.1"/>
</dbReference>
<dbReference type="SUPFAM" id="SSF47384">
    <property type="entry name" value="Homodimeric domain of signal transducing histidine kinase"/>
    <property type="match status" value="1"/>
</dbReference>
<sequence>MAPEIRVLQVDDDDVFRERSAAALEDAGLDVVAATDATAGLERLDAGIDCVVTEYDLPGHDGLGFFHAVRDRHPDLPVVLLTGRGDEAVASEAIGAGVADYLRKGAVEGRFEALVDSIDGAIAERREAAGMGESERMLSTLVSNLPGIAYRCRNAEPWPMEYLGGNVEEITGYAASDFLEGDIQWAELIDRPDNETLWADVQAALDAGDPFEVTYRIVDASGERRWLREQGRRVERSGSDDDRATIEGFISEVTAERQRERAIAEYDRLVDAVGDPVYTTDPEGRFTTVNARMEERLGYDADELVGEHVSTVLEPEDIDRGADVVRRLLDDDERSSTTYDIAIRAADGERLELENHTVLLTVDGEFYGTVGVLRDTTNRPTARLRRLHDATRELIAETDPTRIAELTTRAARDVLDIPASSVRLVEGDTLELVADVTDTEFTDADGGERVCLSGQGSRSIDGTVPGRVFDGSERYVVSGEDPEGWLADAPFDSGACLPLGDHGVFAVGARESDAFEETDIQLATVLAANAEAALDRARKGAELRRERDDFAALFENIPDPTAEVVMRDTEPIVKRVNPAFETTFGHRTADIAGENLDDYVVPDGAEADVEAHNRRLQRGLSLHDEVRRVTVDGIRDFIIHIVPHDVDEETARGYAIYTDITDRKRRERELERQNERLDEFASVVSHDLRNPLGVARGHLELARAAEGEERTAHFDSIEDAHERMGDLIQRLLAFARQGEPATTPAEVSLDSAARDAWETVETGSLSLVVDGNTEVTADPDRLRQLLENLFRNSVEHGSTDRRVHAGDAAEHTDTATEIAVGPLDEGFYVADDGPGIPETERKAVLDSGYSGGDGTGFGLSIVETIADAHEWDLDIVDSEGGGARFDFRAGGESGRQ</sequence>
<dbReference type="Pfam" id="PF13185">
    <property type="entry name" value="GAF_2"/>
    <property type="match status" value="1"/>
</dbReference>
<dbReference type="Proteomes" id="UP000011867">
    <property type="component" value="Chromosome"/>
</dbReference>
<dbReference type="EC" id="2.7.13.3" evidence="2"/>
<dbReference type="PROSITE" id="PS50109">
    <property type="entry name" value="HIS_KIN"/>
    <property type="match status" value="1"/>
</dbReference>
<dbReference type="NCBIfam" id="TIGR00229">
    <property type="entry name" value="sensory_box"/>
    <property type="match status" value="2"/>
</dbReference>
<dbReference type="SMART" id="SM00387">
    <property type="entry name" value="HATPase_c"/>
    <property type="match status" value="1"/>
</dbReference>
<comment type="caution">
    <text evidence="6">Lacks conserved residue(s) required for the propagation of feature annotation.</text>
</comment>
<dbReference type="KEGG" id="nmo:Nmlp_1112"/>
<dbReference type="InterPro" id="IPR013656">
    <property type="entry name" value="PAS_4"/>
</dbReference>
<dbReference type="InterPro" id="IPR036890">
    <property type="entry name" value="HATPase_C_sf"/>
</dbReference>
<dbReference type="CDD" id="cd00130">
    <property type="entry name" value="PAS"/>
    <property type="match status" value="3"/>
</dbReference>
<feature type="domain" description="Histidine kinase" evidence="7">
    <location>
        <begin position="683"/>
        <end position="893"/>
    </location>
</feature>
<dbReference type="InterPro" id="IPR005467">
    <property type="entry name" value="His_kinase_dom"/>
</dbReference>
<evidence type="ECO:0000256" key="1">
    <source>
        <dbReference type="ARBA" id="ARBA00000085"/>
    </source>
</evidence>
<dbReference type="PANTHER" id="PTHR43304:SF1">
    <property type="entry name" value="PAC DOMAIN-CONTAINING PROTEIN"/>
    <property type="match status" value="1"/>
</dbReference>
<dbReference type="InterPro" id="IPR003018">
    <property type="entry name" value="GAF"/>
</dbReference>
<dbReference type="InterPro" id="IPR013655">
    <property type="entry name" value="PAS_fold_3"/>
</dbReference>
<dbReference type="Pfam" id="PF08447">
    <property type="entry name" value="PAS_3"/>
    <property type="match status" value="1"/>
</dbReference>
<dbReference type="SMART" id="SM00091">
    <property type="entry name" value="PAS"/>
    <property type="match status" value="3"/>
</dbReference>
<protein>
    <recommendedName>
        <fullName evidence="2">histidine kinase</fullName>
        <ecNumber evidence="2">2.7.13.3</ecNumber>
    </recommendedName>
</protein>
<dbReference type="Pfam" id="PF08448">
    <property type="entry name" value="PAS_4"/>
    <property type="match status" value="2"/>
</dbReference>
<evidence type="ECO:0000259" key="7">
    <source>
        <dbReference type="PROSITE" id="PS50109"/>
    </source>
</evidence>
<keyword evidence="3" id="KW-0597">Phosphoprotein</keyword>
<accession>M1XYW0</accession>
<evidence type="ECO:0000256" key="4">
    <source>
        <dbReference type="ARBA" id="ARBA00022679"/>
    </source>
</evidence>
<dbReference type="InterPro" id="IPR003594">
    <property type="entry name" value="HATPase_dom"/>
</dbReference>
<dbReference type="Gene3D" id="3.30.450.40">
    <property type="match status" value="1"/>
</dbReference>
<evidence type="ECO:0000256" key="5">
    <source>
        <dbReference type="ARBA" id="ARBA00022777"/>
    </source>
</evidence>
<dbReference type="Gene3D" id="3.30.450.20">
    <property type="entry name" value="PAS domain"/>
    <property type="match status" value="3"/>
</dbReference>
<feature type="domain" description="Response regulatory" evidence="8">
    <location>
        <begin position="6"/>
        <end position="119"/>
    </location>
</feature>
<evidence type="ECO:0000313" key="11">
    <source>
        <dbReference type="Proteomes" id="UP000011867"/>
    </source>
</evidence>
<dbReference type="SUPFAM" id="SSF55785">
    <property type="entry name" value="PYP-like sensor domain (PAS domain)"/>
    <property type="match status" value="3"/>
</dbReference>
<dbReference type="SUPFAM" id="SSF52172">
    <property type="entry name" value="CheY-like"/>
    <property type="match status" value="1"/>
</dbReference>
<evidence type="ECO:0000256" key="2">
    <source>
        <dbReference type="ARBA" id="ARBA00012438"/>
    </source>
</evidence>
<evidence type="ECO:0000259" key="8">
    <source>
        <dbReference type="PROSITE" id="PS50110"/>
    </source>
</evidence>
<keyword evidence="4 10" id="KW-0808">Transferase</keyword>
<dbReference type="Gene3D" id="1.10.287.130">
    <property type="match status" value="1"/>
</dbReference>
<dbReference type="STRING" id="268739.Nmlp_1112"/>
<dbReference type="InterPro" id="IPR001789">
    <property type="entry name" value="Sig_transdc_resp-reg_receiver"/>
</dbReference>
<dbReference type="InterPro" id="IPR011006">
    <property type="entry name" value="CheY-like_superfamily"/>
</dbReference>
<dbReference type="PROSITE" id="PS50112">
    <property type="entry name" value="PAS"/>
    <property type="match status" value="2"/>
</dbReference>
<organism evidence="10 11">
    <name type="scientific">Natronomonas moolapensis (strain DSM 18674 / CECT 7526 / JCM 14361 / 8.8.11)</name>
    <dbReference type="NCBI Taxonomy" id="268739"/>
    <lineage>
        <taxon>Archaea</taxon>
        <taxon>Methanobacteriati</taxon>
        <taxon>Methanobacteriota</taxon>
        <taxon>Stenosarchaea group</taxon>
        <taxon>Halobacteria</taxon>
        <taxon>Halobacteriales</taxon>
        <taxon>Natronomonadaceae</taxon>
        <taxon>Natronomonas</taxon>
    </lineage>
</organism>
<dbReference type="SUPFAM" id="SSF55781">
    <property type="entry name" value="GAF domain-like"/>
    <property type="match status" value="1"/>
</dbReference>
<dbReference type="Gene3D" id="3.30.565.10">
    <property type="entry name" value="Histidine kinase-like ATPase, C-terminal domain"/>
    <property type="match status" value="1"/>
</dbReference>
<evidence type="ECO:0000313" key="10">
    <source>
        <dbReference type="EMBL" id="CCQ35323.1"/>
    </source>
</evidence>
<dbReference type="Gene3D" id="3.40.50.2300">
    <property type="match status" value="1"/>
</dbReference>
<dbReference type="InterPro" id="IPR036097">
    <property type="entry name" value="HisK_dim/P_sf"/>
</dbReference>
<keyword evidence="11" id="KW-1185">Reference proteome</keyword>
<evidence type="ECO:0000256" key="3">
    <source>
        <dbReference type="ARBA" id="ARBA00022553"/>
    </source>
</evidence>
<dbReference type="GO" id="GO:0000155">
    <property type="term" value="F:phosphorelay sensor kinase activity"/>
    <property type="evidence" value="ECO:0007669"/>
    <property type="project" value="InterPro"/>
</dbReference>